<proteinExistence type="predicted"/>
<keyword evidence="3" id="KW-1185">Reference proteome</keyword>
<sequence length="139" mass="15266">MPDKTGGSPAGLEERQYHYQTNAGGEHASRAGPAQRAGPAKQAVVAEEAAHFMDFLATWKPWQKLLREGLPDAVATIEAQLSEHRKQIERAVTDTAKAAEVPPDILQDSITRAIVQSDNDEEAKLWLELTQEVLNGLRN</sequence>
<dbReference type="EMBL" id="BAABGJ010000008">
    <property type="protein sequence ID" value="GAA4333951.1"/>
    <property type="molecule type" value="Genomic_DNA"/>
</dbReference>
<protein>
    <submittedName>
        <fullName evidence="2">Uncharacterized protein</fullName>
    </submittedName>
</protein>
<accession>A0ABP8H431</accession>
<feature type="region of interest" description="Disordered" evidence="1">
    <location>
        <begin position="1"/>
        <end position="42"/>
    </location>
</feature>
<evidence type="ECO:0000256" key="1">
    <source>
        <dbReference type="SAM" id="MobiDB-lite"/>
    </source>
</evidence>
<evidence type="ECO:0000313" key="3">
    <source>
        <dbReference type="Proteomes" id="UP001500975"/>
    </source>
</evidence>
<name>A0ABP8H431_9BURK</name>
<organism evidence="2 3">
    <name type="scientific">Variovorax defluvii</name>
    <dbReference type="NCBI Taxonomy" id="913761"/>
    <lineage>
        <taxon>Bacteria</taxon>
        <taxon>Pseudomonadati</taxon>
        <taxon>Pseudomonadota</taxon>
        <taxon>Betaproteobacteria</taxon>
        <taxon>Burkholderiales</taxon>
        <taxon>Comamonadaceae</taxon>
        <taxon>Variovorax</taxon>
    </lineage>
</organism>
<reference evidence="3" key="1">
    <citation type="journal article" date="2019" name="Int. J. Syst. Evol. Microbiol.">
        <title>The Global Catalogue of Microorganisms (GCM) 10K type strain sequencing project: providing services to taxonomists for standard genome sequencing and annotation.</title>
        <authorList>
            <consortium name="The Broad Institute Genomics Platform"/>
            <consortium name="The Broad Institute Genome Sequencing Center for Infectious Disease"/>
            <person name="Wu L."/>
            <person name="Ma J."/>
        </authorList>
    </citation>
    <scope>NUCLEOTIDE SEQUENCE [LARGE SCALE GENOMIC DNA]</scope>
    <source>
        <strain evidence="3">JCM 17804</strain>
    </source>
</reference>
<gene>
    <name evidence="2" type="ORF">GCM10023165_09420</name>
</gene>
<dbReference type="Proteomes" id="UP001500975">
    <property type="component" value="Unassembled WGS sequence"/>
</dbReference>
<dbReference type="RefSeq" id="WP_345536222.1">
    <property type="nucleotide sequence ID" value="NZ_BAABGJ010000008.1"/>
</dbReference>
<comment type="caution">
    <text evidence="2">The sequence shown here is derived from an EMBL/GenBank/DDBJ whole genome shotgun (WGS) entry which is preliminary data.</text>
</comment>
<evidence type="ECO:0000313" key="2">
    <source>
        <dbReference type="EMBL" id="GAA4333951.1"/>
    </source>
</evidence>